<dbReference type="InterPro" id="IPR029046">
    <property type="entry name" value="LolA/LolB/LppX"/>
</dbReference>
<evidence type="ECO:0000313" key="3">
    <source>
        <dbReference type="EMBL" id="MCD2192341.1"/>
    </source>
</evidence>
<evidence type="ECO:0000256" key="1">
    <source>
        <dbReference type="SAM" id="MobiDB-lite"/>
    </source>
</evidence>
<proteinExistence type="predicted"/>
<dbReference type="RefSeq" id="WP_230730018.1">
    <property type="nucleotide sequence ID" value="NZ_JAJNDB010000001.1"/>
</dbReference>
<dbReference type="Proteomes" id="UP001199469">
    <property type="component" value="Unassembled WGS sequence"/>
</dbReference>
<accession>A0ABS8P4M4</accession>
<dbReference type="Gene3D" id="2.50.20.20">
    <property type="match status" value="1"/>
</dbReference>
<feature type="chain" id="PRO_5047134691" description="LppX_LprAFG lipoprotein" evidence="2">
    <location>
        <begin position="30"/>
        <end position="287"/>
    </location>
</feature>
<sequence>MTLRPVAPARTPLAVAAAALGLVALLAGCAGTGPTPGRPPAEIVREAVVSTAAAGPSHATVAGQTAVMGQAIPLNGSGVVDVLHQAADMTLQVPSLGAVRVVFSGGTLDAQLPPAAAGVIGAISGGKSWVSVDVNRLAQSGYGAPLGALGVGTTDNPAQQLGYLKAISDTTREVGPEQIDGVDTTHYAGAVDLDKVPGADDPSTKPAVDRLKAQLGSSLLPVDVWVDGGGKLRRVGQTVTVKPQPGAAAASPTTSTTTITFSDVGSAPAVVPPPADQVTDVSSLLPG</sequence>
<protein>
    <recommendedName>
        <fullName evidence="5">LppX_LprAFG lipoprotein</fullName>
    </recommendedName>
</protein>
<evidence type="ECO:0008006" key="5">
    <source>
        <dbReference type="Google" id="ProtNLM"/>
    </source>
</evidence>
<evidence type="ECO:0000256" key="2">
    <source>
        <dbReference type="SAM" id="SignalP"/>
    </source>
</evidence>
<evidence type="ECO:0000313" key="4">
    <source>
        <dbReference type="Proteomes" id="UP001199469"/>
    </source>
</evidence>
<feature type="signal peptide" evidence="2">
    <location>
        <begin position="1"/>
        <end position="29"/>
    </location>
</feature>
<dbReference type="PROSITE" id="PS51257">
    <property type="entry name" value="PROKAR_LIPOPROTEIN"/>
    <property type="match status" value="1"/>
</dbReference>
<comment type="caution">
    <text evidence="3">The sequence shown here is derived from an EMBL/GenBank/DDBJ whole genome shotgun (WGS) entry which is preliminary data.</text>
</comment>
<dbReference type="SUPFAM" id="SSF89392">
    <property type="entry name" value="Prokaryotic lipoproteins and lipoprotein localization factors"/>
    <property type="match status" value="1"/>
</dbReference>
<reference evidence="3 4" key="1">
    <citation type="submission" date="2021-11" db="EMBL/GenBank/DDBJ databases">
        <title>Draft genome sequence of Actinomycetospora sp. SF1 isolated from the rhizosphere soil.</title>
        <authorList>
            <person name="Duangmal K."/>
            <person name="Chantavorakit T."/>
        </authorList>
    </citation>
    <scope>NUCLEOTIDE SEQUENCE [LARGE SCALE GENOMIC DNA]</scope>
    <source>
        <strain evidence="3 4">TBRC 5722</strain>
    </source>
</reference>
<keyword evidence="4" id="KW-1185">Reference proteome</keyword>
<name>A0ABS8P4M4_9PSEU</name>
<organism evidence="3 4">
    <name type="scientific">Actinomycetospora endophytica</name>
    <dbReference type="NCBI Taxonomy" id="2291215"/>
    <lineage>
        <taxon>Bacteria</taxon>
        <taxon>Bacillati</taxon>
        <taxon>Actinomycetota</taxon>
        <taxon>Actinomycetes</taxon>
        <taxon>Pseudonocardiales</taxon>
        <taxon>Pseudonocardiaceae</taxon>
        <taxon>Actinomycetospora</taxon>
    </lineage>
</organism>
<keyword evidence="2" id="KW-0732">Signal</keyword>
<feature type="region of interest" description="Disordered" evidence="1">
    <location>
        <begin position="268"/>
        <end position="287"/>
    </location>
</feature>
<dbReference type="EMBL" id="JAJNDB010000001">
    <property type="protein sequence ID" value="MCD2192341.1"/>
    <property type="molecule type" value="Genomic_DNA"/>
</dbReference>
<gene>
    <name evidence="3" type="ORF">LQ327_02880</name>
</gene>